<keyword evidence="2" id="KW-0732">Signal</keyword>
<evidence type="ECO:0000256" key="2">
    <source>
        <dbReference type="SAM" id="SignalP"/>
    </source>
</evidence>
<comment type="caution">
    <text evidence="3">The sequence shown here is derived from an EMBL/GenBank/DDBJ whole genome shotgun (WGS) entry which is preliminary data.</text>
</comment>
<name>A0ABS7TSZ3_9BACT</name>
<sequence>MALALPTPRLLPLAALASASLFTACPKPDDPDLDDGSGSPGDTETTGAVAPGESASDVPTTGTDPTDTGPASTSTGLDSTSGQVSSDSIDTDGDTGTTEPEFGHCPYAPGGVDVALSRVQQGVPLDLTARDCGAAEQFSGQVISAAPDQLELAVCADASCGACDPADDLTLSLALPDGVAGLPAQLAAGDCLQLGADWNRAGADPQTCTPSGVSLVGLIEAQPEPVPKFIYRYTETLPRTDVLGPFELVGVLHGPGELGCPCDGDCCADQPGARRLRFIARLWNAEIESAPVDPGTTVPLFAFGTPEGSDLYGDISLVRAVVPSECAAPARHEWLLSVSPG</sequence>
<proteinExistence type="predicted"/>
<evidence type="ECO:0000256" key="1">
    <source>
        <dbReference type="SAM" id="MobiDB-lite"/>
    </source>
</evidence>
<dbReference type="RefSeq" id="WP_224193113.1">
    <property type="nucleotide sequence ID" value="NZ_JAIRAU010000027.1"/>
</dbReference>
<feature type="compositionally biased region" description="Low complexity" evidence="1">
    <location>
        <begin position="56"/>
        <end position="76"/>
    </location>
</feature>
<feature type="chain" id="PRO_5047409525" description="Lipoprotein" evidence="2">
    <location>
        <begin position="18"/>
        <end position="341"/>
    </location>
</feature>
<accession>A0ABS7TSZ3</accession>
<evidence type="ECO:0000313" key="3">
    <source>
        <dbReference type="EMBL" id="MBZ5711348.1"/>
    </source>
</evidence>
<dbReference type="EMBL" id="JAIRAU010000027">
    <property type="protein sequence ID" value="MBZ5711348.1"/>
    <property type="molecule type" value="Genomic_DNA"/>
</dbReference>
<reference evidence="3" key="1">
    <citation type="submission" date="2021-08" db="EMBL/GenBank/DDBJ databases">
        <authorList>
            <person name="Stevens D.C."/>
        </authorList>
    </citation>
    <scope>NUCLEOTIDE SEQUENCE</scope>
    <source>
        <strain evidence="3">DSM 53165</strain>
    </source>
</reference>
<protein>
    <recommendedName>
        <fullName evidence="5">Lipoprotein</fullName>
    </recommendedName>
</protein>
<feature type="region of interest" description="Disordered" evidence="1">
    <location>
        <begin position="23"/>
        <end position="109"/>
    </location>
</feature>
<feature type="signal peptide" evidence="2">
    <location>
        <begin position="1"/>
        <end position="17"/>
    </location>
</feature>
<organism evidence="3 4">
    <name type="scientific">Nannocystis pusilla</name>
    <dbReference type="NCBI Taxonomy" id="889268"/>
    <lineage>
        <taxon>Bacteria</taxon>
        <taxon>Pseudomonadati</taxon>
        <taxon>Myxococcota</taxon>
        <taxon>Polyangia</taxon>
        <taxon>Nannocystales</taxon>
        <taxon>Nannocystaceae</taxon>
        <taxon>Nannocystis</taxon>
    </lineage>
</organism>
<evidence type="ECO:0008006" key="5">
    <source>
        <dbReference type="Google" id="ProtNLM"/>
    </source>
</evidence>
<gene>
    <name evidence="3" type="ORF">K7C98_19065</name>
</gene>
<dbReference type="Proteomes" id="UP001139031">
    <property type="component" value="Unassembled WGS sequence"/>
</dbReference>
<evidence type="ECO:0000313" key="4">
    <source>
        <dbReference type="Proteomes" id="UP001139031"/>
    </source>
</evidence>
<keyword evidence="4" id="KW-1185">Reference proteome</keyword>